<reference evidence="8 9" key="1">
    <citation type="submission" date="2009-10" db="EMBL/GenBank/DDBJ databases">
        <title>Complete sequence of chromosome of Ammonifex degensii KC4.</title>
        <authorList>
            <consortium name="US DOE Joint Genome Institute"/>
            <person name="Kerfeld C."/>
            <person name="Goodner B."/>
            <person name="Huber H."/>
            <person name="Stetter K."/>
            <person name="Lucas S."/>
            <person name="Copeland A."/>
            <person name="Lapidus A."/>
            <person name="Glavina del Rio T."/>
            <person name="Dalin E."/>
            <person name="Tice H."/>
            <person name="Bruce D."/>
            <person name="Goodwin L."/>
            <person name="Pitluck S."/>
            <person name="Saunders E."/>
            <person name="Brettin T."/>
            <person name="Detter J.C."/>
            <person name="Han C."/>
            <person name="Larimer F."/>
            <person name="Land M."/>
            <person name="Hauser L."/>
            <person name="Kyrpides N."/>
            <person name="Ovchinnikova G."/>
            <person name="Richardson P."/>
        </authorList>
    </citation>
    <scope>NUCLEOTIDE SEQUENCE [LARGE SCALE GENOMIC DNA]</scope>
    <source>
        <strain evidence="9">DSM 10501 / KC4</strain>
    </source>
</reference>
<dbReference type="GO" id="GO:0046872">
    <property type="term" value="F:metal ion binding"/>
    <property type="evidence" value="ECO:0007669"/>
    <property type="project" value="UniProtKB-KW"/>
</dbReference>
<dbReference type="Proteomes" id="UP000002620">
    <property type="component" value="Chromosome"/>
</dbReference>
<dbReference type="InterPro" id="IPR013785">
    <property type="entry name" value="Aldolase_TIM"/>
</dbReference>
<keyword evidence="3" id="KW-0949">S-adenosyl-L-methionine</keyword>
<evidence type="ECO:0000256" key="2">
    <source>
        <dbReference type="ARBA" id="ARBA00022485"/>
    </source>
</evidence>
<protein>
    <submittedName>
        <fullName evidence="8">Anaerobic ribonucleoside-triphosphate reductase activating protein</fullName>
    </submittedName>
</protein>
<dbReference type="Gene3D" id="3.20.20.70">
    <property type="entry name" value="Aldolase class I"/>
    <property type="match status" value="1"/>
</dbReference>
<evidence type="ECO:0000313" key="8">
    <source>
        <dbReference type="EMBL" id="ACX52031.1"/>
    </source>
</evidence>
<dbReference type="CDD" id="cd01335">
    <property type="entry name" value="Radical_SAM"/>
    <property type="match status" value="1"/>
</dbReference>
<dbReference type="InterPro" id="IPR034457">
    <property type="entry name" value="Organic_radical-activating"/>
</dbReference>
<dbReference type="NCBIfam" id="TIGR02495">
    <property type="entry name" value="NrdG2"/>
    <property type="match status" value="1"/>
</dbReference>
<dbReference type="STRING" id="429009.Adeg_0893"/>
<dbReference type="KEGG" id="adg:Adeg_0893"/>
<evidence type="ECO:0000256" key="3">
    <source>
        <dbReference type="ARBA" id="ARBA00022691"/>
    </source>
</evidence>
<gene>
    <name evidence="8" type="ordered locus">Adeg_0893</name>
</gene>
<dbReference type="Pfam" id="PF04055">
    <property type="entry name" value="Radical_SAM"/>
    <property type="match status" value="1"/>
</dbReference>
<dbReference type="GO" id="GO:0051539">
    <property type="term" value="F:4 iron, 4 sulfur cluster binding"/>
    <property type="evidence" value="ECO:0007669"/>
    <property type="project" value="UniProtKB-KW"/>
</dbReference>
<evidence type="ECO:0000313" key="9">
    <source>
        <dbReference type="Proteomes" id="UP000002620"/>
    </source>
</evidence>
<dbReference type="InterPro" id="IPR007197">
    <property type="entry name" value="rSAM"/>
</dbReference>
<proteinExistence type="predicted"/>
<keyword evidence="5" id="KW-0408">Iron</keyword>
<dbReference type="SFLD" id="SFLDS00029">
    <property type="entry name" value="Radical_SAM"/>
    <property type="match status" value="1"/>
</dbReference>
<dbReference type="PROSITE" id="PS51918">
    <property type="entry name" value="RADICAL_SAM"/>
    <property type="match status" value="1"/>
</dbReference>
<dbReference type="SFLD" id="SFLDG01094">
    <property type="entry name" value="Uncharacterised_Radical_SAM_Su"/>
    <property type="match status" value="1"/>
</dbReference>
<dbReference type="SUPFAM" id="SSF102114">
    <property type="entry name" value="Radical SAM enzymes"/>
    <property type="match status" value="1"/>
</dbReference>
<keyword evidence="2" id="KW-0004">4Fe-4S</keyword>
<dbReference type="GO" id="GO:0003824">
    <property type="term" value="F:catalytic activity"/>
    <property type="evidence" value="ECO:0007669"/>
    <property type="project" value="InterPro"/>
</dbReference>
<feature type="domain" description="Radical SAM core" evidence="7">
    <location>
        <begin position="13"/>
        <end position="208"/>
    </location>
</feature>
<accession>C9RCQ4</accession>
<keyword evidence="6" id="KW-0411">Iron-sulfur</keyword>
<dbReference type="OrthoDB" id="9782387at2"/>
<organism evidence="8 9">
    <name type="scientific">Ammonifex degensii (strain DSM 10501 / KC4)</name>
    <dbReference type="NCBI Taxonomy" id="429009"/>
    <lineage>
        <taxon>Bacteria</taxon>
        <taxon>Bacillati</taxon>
        <taxon>Bacillota</taxon>
        <taxon>Clostridia</taxon>
        <taxon>Thermoanaerobacterales</taxon>
        <taxon>Thermoanaerobacteraceae</taxon>
        <taxon>Ammonifex</taxon>
    </lineage>
</organism>
<dbReference type="InterPro" id="IPR058240">
    <property type="entry name" value="rSAM_sf"/>
</dbReference>
<evidence type="ECO:0000256" key="4">
    <source>
        <dbReference type="ARBA" id="ARBA00022723"/>
    </source>
</evidence>
<dbReference type="HOGENOM" id="CLU_078147_2_1_9"/>
<dbReference type="RefSeq" id="WP_015738908.1">
    <property type="nucleotide sequence ID" value="NC_013385.1"/>
</dbReference>
<dbReference type="AlphaFoldDB" id="C9RCQ4"/>
<evidence type="ECO:0000256" key="6">
    <source>
        <dbReference type="ARBA" id="ARBA00023014"/>
    </source>
</evidence>
<dbReference type="InterPro" id="IPR012840">
    <property type="entry name" value="NrdG2"/>
</dbReference>
<dbReference type="PANTHER" id="PTHR30352">
    <property type="entry name" value="PYRUVATE FORMATE-LYASE-ACTIVATING ENZYME"/>
    <property type="match status" value="1"/>
</dbReference>
<dbReference type="EMBL" id="CP001785">
    <property type="protein sequence ID" value="ACX52031.1"/>
    <property type="molecule type" value="Genomic_DNA"/>
</dbReference>
<name>C9RCQ4_AMMDK</name>
<keyword evidence="9" id="KW-1185">Reference proteome</keyword>
<keyword evidence="4" id="KW-0479">Metal-binding</keyword>
<sequence>MVVGGLLKLSLSDCPGKPAAVVFTRGCNFRCPWCHNPGLVDPARYVPEVPLGEVLGFLERRRKYLDAVVVSGGEPTVQGDLVPFLRALKGMGYLVKLDTNGSNPGVLLRVLGESLVDCLAVDYKVPFRLYREWTGGDSRPVKESVILALSFPGGYIRTTVVPGIHTPEVLEEMREEMNRVSSGAFPAGKWRLQEFRPGDLLDPDRIPR</sequence>
<evidence type="ECO:0000256" key="1">
    <source>
        <dbReference type="ARBA" id="ARBA00001966"/>
    </source>
</evidence>
<evidence type="ECO:0000256" key="5">
    <source>
        <dbReference type="ARBA" id="ARBA00023004"/>
    </source>
</evidence>
<comment type="cofactor">
    <cofactor evidence="1">
        <name>[4Fe-4S] cluster</name>
        <dbReference type="ChEBI" id="CHEBI:49883"/>
    </cofactor>
</comment>
<evidence type="ECO:0000259" key="7">
    <source>
        <dbReference type="PROSITE" id="PS51918"/>
    </source>
</evidence>
<dbReference type="eggNOG" id="COG1180">
    <property type="taxonomic scope" value="Bacteria"/>
</dbReference>